<feature type="region of interest" description="Disordered" evidence="1">
    <location>
        <begin position="659"/>
        <end position="687"/>
    </location>
</feature>
<protein>
    <submittedName>
        <fullName evidence="3">Uncharacterized protein</fullName>
    </submittedName>
</protein>
<name>A0A158GM72_9BURK</name>
<keyword evidence="2" id="KW-1133">Transmembrane helix</keyword>
<feature type="transmembrane region" description="Helical" evidence="2">
    <location>
        <begin position="417"/>
        <end position="444"/>
    </location>
</feature>
<evidence type="ECO:0000313" key="4">
    <source>
        <dbReference type="Proteomes" id="UP000054683"/>
    </source>
</evidence>
<evidence type="ECO:0000256" key="2">
    <source>
        <dbReference type="SAM" id="Phobius"/>
    </source>
</evidence>
<feature type="transmembrane region" description="Helical" evidence="2">
    <location>
        <begin position="465"/>
        <end position="489"/>
    </location>
</feature>
<keyword evidence="2" id="KW-0472">Membrane</keyword>
<dbReference type="RefSeq" id="WP_062085495.1">
    <property type="nucleotide sequence ID" value="NZ_FCOK02000015.1"/>
</dbReference>
<feature type="transmembrane region" description="Helical" evidence="2">
    <location>
        <begin position="384"/>
        <end position="405"/>
    </location>
</feature>
<feature type="transmembrane region" description="Helical" evidence="2">
    <location>
        <begin position="62"/>
        <end position="84"/>
    </location>
</feature>
<sequence length="1067" mass="109899">MAIPTLTYYSVSADLTTLSAVLNGVAMICQQNALIWGFAFAVGLWRLLSTATSAALKGANGQGGAVLASGSMSAFMPFILAMTLTNPMLQGTVQLESTINGAVTEVDHVPLAISAIPAFGSVLSQNLNQLFSTAFQNVDAEYPAISATANGFLNPLKVLLTSRTAMVRLGGVDSEVKTVLAACLGPDSGVNYANIQNLVMNAGNTGATTSQSIEINGTNPTALGALLYQASLNTSGMVNDPGLNATNMLSCSAAANQVANDVTNALNSVEFTRVIQGAVNGMDSPVPGADYSFNTVASQYNAVTTANTLGGVFAGGTGQSNAEFMNLIFSEMVQNDLNCLRASSDTLTECEATALQASEVERNNLQQAASEVPMLRYAGSFGNYLIALIIGLGPVIIMFMMFAGVDAGKCVKTAAHIMVWPLLVVNVGAELVNGMLCIDVANYLQSIRQGGWLSQATTLAAYKELSLQIGVGSHIMASLPVLMSLIFGLGESSAMTSVATTIAPKSKDVEENLAPTPASTRPMFENSSVGTISQLGNGSGKLAMQGSLDAVSTTSTFGNSVRDAGRVLTQSDTRSQAISSGQTNLAEWREAMSTGNYSKLGIDQSIGQSVATNYNKEQQAQNQLHAGSGLTGLRSNTNATNAGMGGNIGASTGKMGGLSLSAGAHGDTGTAAQDSLQANQDRGRSENFNNSVALTKALSDTMSQYQNTSAGKQASSDLSRSLSTQQSYQKTLSEVQSTSDAASQGVHESSSFVDLSSKIGSEEIAWQQKTNPEYAAFQAIDGRKFNDNAAAGKYLATASSDANSGSTGRLVGDSAGQEAINRHRAAVMLAQDQSAKPEDRLAAARYLTDEGRAMQHMRFDPTNTGPMNMDIAAPADRTGVNSGGLQGAANSRTPGAIVPAVPTTQRSPFTAPAANDPVAAAHRRASGVTHHDAGRSPAPASAGAAPAAPAAPQIAGVPSLPVAPAPQFNLAPDLKREVETGVPAAQRGIEKQVTGAEHLAADSGLDANGHGTVARTAANVADNVVDAGRPAGASSRTRLGNTDTPAKPAPTPPAAEPKSRFVRRGPR</sequence>
<feature type="region of interest" description="Disordered" evidence="1">
    <location>
        <begin position="729"/>
        <end position="751"/>
    </location>
</feature>
<dbReference type="AlphaFoldDB" id="A0A158GM72"/>
<dbReference type="OrthoDB" id="8975034at2"/>
<evidence type="ECO:0000313" key="3">
    <source>
        <dbReference type="EMBL" id="SAL32500.1"/>
    </source>
</evidence>
<evidence type="ECO:0000256" key="1">
    <source>
        <dbReference type="SAM" id="MobiDB-lite"/>
    </source>
</evidence>
<accession>A0A158GM72</accession>
<feature type="region of interest" description="Disordered" evidence="1">
    <location>
        <begin position="923"/>
        <end position="949"/>
    </location>
</feature>
<feature type="region of interest" description="Disordered" evidence="1">
    <location>
        <begin position="1024"/>
        <end position="1067"/>
    </location>
</feature>
<feature type="compositionally biased region" description="Polar residues" evidence="1">
    <location>
        <begin position="670"/>
        <end position="687"/>
    </location>
</feature>
<dbReference type="EMBL" id="FCOK02000015">
    <property type="protein sequence ID" value="SAL32500.1"/>
    <property type="molecule type" value="Genomic_DNA"/>
</dbReference>
<feature type="compositionally biased region" description="Polar residues" evidence="1">
    <location>
        <begin position="1034"/>
        <end position="1043"/>
    </location>
</feature>
<feature type="compositionally biased region" description="Low complexity" evidence="1">
    <location>
        <begin position="935"/>
        <end position="949"/>
    </location>
</feature>
<keyword evidence="2" id="KW-0812">Transmembrane</keyword>
<organism evidence="3 4">
    <name type="scientific">Caballeronia udeis</name>
    <dbReference type="NCBI Taxonomy" id="1232866"/>
    <lineage>
        <taxon>Bacteria</taxon>
        <taxon>Pseudomonadati</taxon>
        <taxon>Pseudomonadota</taxon>
        <taxon>Betaproteobacteria</taxon>
        <taxon>Burkholderiales</taxon>
        <taxon>Burkholderiaceae</taxon>
        <taxon>Caballeronia</taxon>
    </lineage>
</organism>
<reference evidence="3 4" key="1">
    <citation type="submission" date="2016-01" db="EMBL/GenBank/DDBJ databases">
        <authorList>
            <person name="Oliw E.H."/>
        </authorList>
    </citation>
    <scope>NUCLEOTIDE SEQUENCE [LARGE SCALE GENOMIC DNA]</scope>
    <source>
        <strain evidence="3">LMG 27134</strain>
    </source>
</reference>
<proteinExistence type="predicted"/>
<gene>
    <name evidence="3" type="ORF">AWB69_02838</name>
</gene>
<dbReference type="Proteomes" id="UP000054683">
    <property type="component" value="Unassembled WGS sequence"/>
</dbReference>